<dbReference type="InterPro" id="IPR036052">
    <property type="entry name" value="TrpB-like_PALP_sf"/>
</dbReference>
<evidence type="ECO:0000313" key="1">
    <source>
        <dbReference type="EMBL" id="TGM18801.1"/>
    </source>
</evidence>
<organism evidence="1 2">
    <name type="scientific">Leptospira selangorensis</name>
    <dbReference type="NCBI Taxonomy" id="2484982"/>
    <lineage>
        <taxon>Bacteria</taxon>
        <taxon>Pseudomonadati</taxon>
        <taxon>Spirochaetota</taxon>
        <taxon>Spirochaetia</taxon>
        <taxon>Leptospirales</taxon>
        <taxon>Leptospiraceae</taxon>
        <taxon>Leptospira</taxon>
    </lineage>
</organism>
<keyword evidence="2" id="KW-1185">Reference proteome</keyword>
<sequence>MGKNQPGYFGEFGGRYAPEILTEALEELESTYQKLKKSKKFKKEHE</sequence>
<protein>
    <submittedName>
        <fullName evidence="1">Tryptophan synthase subunit beta</fullName>
        <ecNumber evidence="1">4.2.1.20</ecNumber>
    </submittedName>
</protein>
<reference evidence="2" key="1">
    <citation type="journal article" date="2019" name="PLoS Negl. Trop. Dis.">
        <title>Revisiting the worldwide diversity of Leptospira species in the environment.</title>
        <authorList>
            <person name="Vincent A.T."/>
            <person name="Schiettekatte O."/>
            <person name="Bourhy P."/>
            <person name="Veyrier F.J."/>
            <person name="Picardeau M."/>
        </authorList>
    </citation>
    <scope>NUCLEOTIDE SEQUENCE [LARGE SCALE GENOMIC DNA]</scope>
    <source>
        <strain evidence="2">201702406</strain>
    </source>
</reference>
<dbReference type="Proteomes" id="UP000298057">
    <property type="component" value="Unassembled WGS sequence"/>
</dbReference>
<dbReference type="EC" id="4.2.1.20" evidence="1"/>
<dbReference type="GO" id="GO:0004834">
    <property type="term" value="F:tryptophan synthase activity"/>
    <property type="evidence" value="ECO:0007669"/>
    <property type="project" value="UniProtKB-EC"/>
</dbReference>
<dbReference type="Gene3D" id="3.40.50.1100">
    <property type="match status" value="1"/>
</dbReference>
<evidence type="ECO:0000313" key="2">
    <source>
        <dbReference type="Proteomes" id="UP000298057"/>
    </source>
</evidence>
<name>A0ABY2N933_9LEPT</name>
<proteinExistence type="predicted"/>
<keyword evidence="1" id="KW-0456">Lyase</keyword>
<accession>A0ABY2N933</accession>
<gene>
    <name evidence="1" type="ORF">EHQ82_11255</name>
</gene>
<comment type="caution">
    <text evidence="1">The sequence shown here is derived from an EMBL/GenBank/DDBJ whole genome shotgun (WGS) entry which is preliminary data.</text>
</comment>
<feature type="non-terminal residue" evidence="1">
    <location>
        <position position="46"/>
    </location>
</feature>
<dbReference type="EMBL" id="RQGU01000110">
    <property type="protein sequence ID" value="TGM18801.1"/>
    <property type="molecule type" value="Genomic_DNA"/>
</dbReference>